<evidence type="ECO:0000259" key="1">
    <source>
        <dbReference type="PROSITE" id="PS51186"/>
    </source>
</evidence>
<dbReference type="PROSITE" id="PS51186">
    <property type="entry name" value="GNAT"/>
    <property type="match status" value="1"/>
</dbReference>
<dbReference type="Pfam" id="PF13508">
    <property type="entry name" value="Acetyltransf_7"/>
    <property type="match status" value="1"/>
</dbReference>
<organism evidence="2 3">
    <name type="scientific">Paenibacillus rhizolycopersici</name>
    <dbReference type="NCBI Taxonomy" id="2780073"/>
    <lineage>
        <taxon>Bacteria</taxon>
        <taxon>Bacillati</taxon>
        <taxon>Bacillota</taxon>
        <taxon>Bacilli</taxon>
        <taxon>Bacillales</taxon>
        <taxon>Paenibacillaceae</taxon>
        <taxon>Paenibacillus</taxon>
    </lineage>
</organism>
<comment type="caution">
    <text evidence="2">The sequence shown here is derived from an EMBL/GenBank/DDBJ whole genome shotgun (WGS) entry which is preliminary data.</text>
</comment>
<dbReference type="InterPro" id="IPR000182">
    <property type="entry name" value="GNAT_dom"/>
</dbReference>
<dbReference type="Gene3D" id="3.40.630.30">
    <property type="match status" value="1"/>
</dbReference>
<reference evidence="2 3" key="1">
    <citation type="submission" date="2021-01" db="EMBL/GenBank/DDBJ databases">
        <title>Paenibacillus sp.nov. isolated from the rhizosphere soil of tomato plant.</title>
        <authorList>
            <person name="Thin K.K."/>
            <person name="Zhang X."/>
            <person name="He S."/>
        </authorList>
    </citation>
    <scope>NUCLEOTIDE SEQUENCE [LARGE SCALE GENOMIC DNA]</scope>
    <source>
        <strain evidence="2 3">DXFW5</strain>
    </source>
</reference>
<accession>A0ABS2H1H6</accession>
<keyword evidence="3" id="KW-1185">Reference proteome</keyword>
<gene>
    <name evidence="2" type="ORF">IM700_006200</name>
</gene>
<feature type="domain" description="N-acetyltransferase" evidence="1">
    <location>
        <begin position="1"/>
        <end position="148"/>
    </location>
</feature>
<dbReference type="Proteomes" id="UP001516620">
    <property type="component" value="Unassembled WGS sequence"/>
</dbReference>
<dbReference type="SUPFAM" id="SSF55729">
    <property type="entry name" value="Acyl-CoA N-acyltransferases (Nat)"/>
    <property type="match status" value="1"/>
</dbReference>
<name>A0ABS2H1H6_9BACL</name>
<evidence type="ECO:0000313" key="2">
    <source>
        <dbReference type="EMBL" id="MBM6995252.1"/>
    </source>
</evidence>
<dbReference type="RefSeq" id="WP_193415081.1">
    <property type="nucleotide sequence ID" value="NZ_JADCNN020000004.1"/>
</dbReference>
<evidence type="ECO:0000313" key="3">
    <source>
        <dbReference type="Proteomes" id="UP001516620"/>
    </source>
</evidence>
<dbReference type="InterPro" id="IPR016181">
    <property type="entry name" value="Acyl_CoA_acyltransferase"/>
</dbReference>
<dbReference type="EMBL" id="JADCNN020000004">
    <property type="protein sequence ID" value="MBM6995252.1"/>
    <property type="molecule type" value="Genomic_DNA"/>
</dbReference>
<proteinExistence type="predicted"/>
<sequence length="163" mass="18727">MLRLCTDQDREDIYLIINDAAQAYKGIIPEDRYHEPYMTWDELLDEINQGVVFWGYEEDNQSLGVMGIQDKREVSLIRHAYVRTLQRKSGIGSKLLTHLMALTNKPILIGTWASADWAIRFYVKNGFHLVSPEEKNQLLRTYWNVPARQIETSVVLSSGGVGI</sequence>
<protein>
    <submittedName>
        <fullName evidence="2">GNAT family N-acetyltransferase</fullName>
    </submittedName>
</protein>